<evidence type="ECO:0000256" key="1">
    <source>
        <dbReference type="ARBA" id="ARBA00023196"/>
    </source>
</evidence>
<feature type="domain" description="ATP synthase F1 complex delta/epsilon subunit N-terminal" evidence="2">
    <location>
        <begin position="2"/>
        <end position="54"/>
    </location>
</feature>
<dbReference type="Pfam" id="PF02823">
    <property type="entry name" value="ATP-synt_DE_N"/>
    <property type="match status" value="1"/>
</dbReference>
<dbReference type="InterPro" id="IPR036771">
    <property type="entry name" value="ATPsynth_dsu/esu_N"/>
</dbReference>
<dbReference type="Gene3D" id="2.60.15.10">
    <property type="entry name" value="F0F1 ATP synthase delta/epsilon subunit, N-terminal"/>
    <property type="match status" value="1"/>
</dbReference>
<gene>
    <name evidence="3" type="ORF">KC614_01105</name>
</gene>
<evidence type="ECO:0000259" key="2">
    <source>
        <dbReference type="Pfam" id="PF02823"/>
    </source>
</evidence>
<dbReference type="SUPFAM" id="SSF51344">
    <property type="entry name" value="Epsilon subunit of F1F0-ATP synthase N-terminal domain"/>
    <property type="match status" value="1"/>
</dbReference>
<dbReference type="InterPro" id="IPR020546">
    <property type="entry name" value="ATP_synth_F1_dsu/esu_N"/>
</dbReference>
<reference evidence="3" key="2">
    <citation type="journal article" date="2021" name="Microbiome">
        <title>Successional dynamics and alternative stable states in a saline activated sludge microbial community over 9 years.</title>
        <authorList>
            <person name="Wang Y."/>
            <person name="Ye J."/>
            <person name="Ju F."/>
            <person name="Liu L."/>
            <person name="Boyd J.A."/>
            <person name="Deng Y."/>
            <person name="Parks D.H."/>
            <person name="Jiang X."/>
            <person name="Yin X."/>
            <person name="Woodcroft B.J."/>
            <person name="Tyson G.W."/>
            <person name="Hugenholtz P."/>
            <person name="Polz M.F."/>
            <person name="Zhang T."/>
        </authorList>
    </citation>
    <scope>NUCLEOTIDE SEQUENCE</scope>
    <source>
        <strain evidence="3">HKST-UBA03</strain>
    </source>
</reference>
<evidence type="ECO:0000313" key="4">
    <source>
        <dbReference type="Proteomes" id="UP000751518"/>
    </source>
</evidence>
<dbReference type="Proteomes" id="UP000751518">
    <property type="component" value="Unassembled WGS sequence"/>
</dbReference>
<name>A0A955LJZ4_UNCKA</name>
<protein>
    <submittedName>
        <fullName evidence="3">F0F1 ATP synthase subunit epsilon</fullName>
    </submittedName>
</protein>
<sequence>MLQVKIYTSKGEVSTLNASSVVLPGVSGELQILPGHAQLYSLLGSGNVTVRTNEG</sequence>
<dbReference type="AlphaFoldDB" id="A0A955LJZ4"/>
<dbReference type="GO" id="GO:0045259">
    <property type="term" value="C:proton-transporting ATP synthase complex"/>
    <property type="evidence" value="ECO:0007669"/>
    <property type="project" value="UniProtKB-KW"/>
</dbReference>
<keyword evidence="1" id="KW-0139">CF(1)</keyword>
<feature type="non-terminal residue" evidence="3">
    <location>
        <position position="55"/>
    </location>
</feature>
<accession>A0A955LJZ4</accession>
<reference evidence="3" key="1">
    <citation type="submission" date="2020-04" db="EMBL/GenBank/DDBJ databases">
        <authorList>
            <person name="Zhang T."/>
        </authorList>
    </citation>
    <scope>NUCLEOTIDE SEQUENCE</scope>
    <source>
        <strain evidence="3">HKST-UBA03</strain>
    </source>
</reference>
<organism evidence="3 4">
    <name type="scientific">candidate division WWE3 bacterium</name>
    <dbReference type="NCBI Taxonomy" id="2053526"/>
    <lineage>
        <taxon>Bacteria</taxon>
        <taxon>Katanobacteria</taxon>
    </lineage>
</organism>
<dbReference type="EMBL" id="JAGQKZ010000005">
    <property type="protein sequence ID" value="MCA9391788.1"/>
    <property type="molecule type" value="Genomic_DNA"/>
</dbReference>
<comment type="caution">
    <text evidence="3">The sequence shown here is derived from an EMBL/GenBank/DDBJ whole genome shotgun (WGS) entry which is preliminary data.</text>
</comment>
<dbReference type="GO" id="GO:0015986">
    <property type="term" value="P:proton motive force-driven ATP synthesis"/>
    <property type="evidence" value="ECO:0007669"/>
    <property type="project" value="InterPro"/>
</dbReference>
<proteinExistence type="predicted"/>
<keyword evidence="1" id="KW-0066">ATP synthesis</keyword>
<evidence type="ECO:0000313" key="3">
    <source>
        <dbReference type="EMBL" id="MCA9391788.1"/>
    </source>
</evidence>